<sequence length="328" mass="35022">MSTSIRSTDGPGRGLGSALLAAMLVVAVAAMPSMVAAQAKVGTTGAQFLELGVSARAMGMAEAFTAVANDVSAVYYNPAGLTSLQGKEAMATYINMPADIGYSFVGIGLPLESIGGVLGIGGYWLGSGMMTERDYGHGTLSGTGREFSYEDYAVSLCYGRYLTDRFSLGVTVKYIGEKAGDYASANGWSADVGTSYDTGFRNFKIAMVIMNFGPDLKFIERAYPLPINFKFGGSIDVIQSSSNVLTLAAEGSHPSDNLEKYNAGLEYSFQGRFSLRGGYRFNYDTDGLTFGAGLKLPFAKDRELRVDYAYQDMGILNQAHRFSLGIAF</sequence>
<dbReference type="Proteomes" id="UP000250918">
    <property type="component" value="Unassembled WGS sequence"/>
</dbReference>
<protein>
    <recommendedName>
        <fullName evidence="3">PorV/PorQ family protein</fullName>
    </recommendedName>
</protein>
<comment type="caution">
    <text evidence="1">The sequence shown here is derived from an EMBL/GenBank/DDBJ whole genome shotgun (WGS) entry which is preliminary data.</text>
</comment>
<dbReference type="SUPFAM" id="SSF56935">
    <property type="entry name" value="Porins"/>
    <property type="match status" value="1"/>
</dbReference>
<evidence type="ECO:0000313" key="1">
    <source>
        <dbReference type="EMBL" id="PWB75468.1"/>
    </source>
</evidence>
<reference evidence="1 2" key="1">
    <citation type="journal article" date="2018" name="ISME J.">
        <title>A methanotrophic archaeon couples anaerobic oxidation of methane to Fe(III) reduction.</title>
        <authorList>
            <person name="Cai C."/>
            <person name="Leu A.O."/>
            <person name="Xie G.J."/>
            <person name="Guo J."/>
            <person name="Feng Y."/>
            <person name="Zhao J.X."/>
            <person name="Tyson G.W."/>
            <person name="Yuan Z."/>
            <person name="Hu S."/>
        </authorList>
    </citation>
    <scope>NUCLEOTIDE SEQUENCE [LARGE SCALE GENOMIC DNA]</scope>
    <source>
        <strain evidence="1">FeB_12</strain>
    </source>
</reference>
<proteinExistence type="predicted"/>
<dbReference type="EMBL" id="PQAP01000009">
    <property type="protein sequence ID" value="PWB75468.1"/>
    <property type="molecule type" value="Genomic_DNA"/>
</dbReference>
<gene>
    <name evidence="1" type="ORF">C3F09_02420</name>
</gene>
<accession>A0A855XBD0</accession>
<dbReference type="NCBIfam" id="NF033709">
    <property type="entry name" value="PorV_fam"/>
    <property type="match status" value="1"/>
</dbReference>
<dbReference type="AlphaFoldDB" id="A0A855XBD0"/>
<name>A0A855XBD0_9BACT</name>
<organism evidence="1 2">
    <name type="scientific">candidate division GN15 bacterium</name>
    <dbReference type="NCBI Taxonomy" id="2072418"/>
    <lineage>
        <taxon>Bacteria</taxon>
        <taxon>candidate division GN15</taxon>
    </lineage>
</organism>
<evidence type="ECO:0000313" key="2">
    <source>
        <dbReference type="Proteomes" id="UP000250918"/>
    </source>
</evidence>
<evidence type="ECO:0008006" key="3">
    <source>
        <dbReference type="Google" id="ProtNLM"/>
    </source>
</evidence>
<dbReference type="Gene3D" id="2.40.160.60">
    <property type="entry name" value="Outer membrane protein transport protein (OMPP1/FadL/TodX)"/>
    <property type="match status" value="1"/>
</dbReference>